<comment type="caution">
    <text evidence="1">The sequence shown here is derived from an EMBL/GenBank/DDBJ whole genome shotgun (WGS) entry which is preliminary data.</text>
</comment>
<feature type="non-terminal residue" evidence="1">
    <location>
        <position position="120"/>
    </location>
</feature>
<keyword evidence="2" id="KW-1185">Reference proteome</keyword>
<organism evidence="1 2">
    <name type="scientific">Cetraspora pellucida</name>
    <dbReference type="NCBI Taxonomy" id="1433469"/>
    <lineage>
        <taxon>Eukaryota</taxon>
        <taxon>Fungi</taxon>
        <taxon>Fungi incertae sedis</taxon>
        <taxon>Mucoromycota</taxon>
        <taxon>Glomeromycotina</taxon>
        <taxon>Glomeromycetes</taxon>
        <taxon>Diversisporales</taxon>
        <taxon>Gigasporaceae</taxon>
        <taxon>Cetraspora</taxon>
    </lineage>
</organism>
<proteinExistence type="predicted"/>
<evidence type="ECO:0000313" key="2">
    <source>
        <dbReference type="Proteomes" id="UP000789366"/>
    </source>
</evidence>
<feature type="non-terminal residue" evidence="1">
    <location>
        <position position="1"/>
    </location>
</feature>
<accession>A0ACA9NZA2</accession>
<dbReference type="Proteomes" id="UP000789366">
    <property type="component" value="Unassembled WGS sequence"/>
</dbReference>
<gene>
    <name evidence="1" type="ORF">SPELUC_LOCUS10296</name>
</gene>
<protein>
    <submittedName>
        <fullName evidence="1">14229_t:CDS:1</fullName>
    </submittedName>
</protein>
<evidence type="ECO:0000313" key="1">
    <source>
        <dbReference type="EMBL" id="CAG8683623.1"/>
    </source>
</evidence>
<name>A0ACA9NZA2_9GLOM</name>
<sequence>PLSVDPRSLLVLDSFCGHLIDMIKNRFEEKNTNIVVILDGLTKKLQLLDVYINKSFKDENKDVVNLTQDNNNNNDSGLDESNKIRSKYNDKNRNNDNRNKNDNEDYNSLKMNKDDNSLNK</sequence>
<dbReference type="EMBL" id="CAJVPW010018810">
    <property type="protein sequence ID" value="CAG8683623.1"/>
    <property type="molecule type" value="Genomic_DNA"/>
</dbReference>
<reference evidence="1" key="1">
    <citation type="submission" date="2021-06" db="EMBL/GenBank/DDBJ databases">
        <authorList>
            <person name="Kallberg Y."/>
            <person name="Tangrot J."/>
            <person name="Rosling A."/>
        </authorList>
    </citation>
    <scope>NUCLEOTIDE SEQUENCE</scope>
    <source>
        <strain evidence="1">28 12/20/2015</strain>
    </source>
</reference>